<proteinExistence type="inferred from homology"/>
<name>A0ABW2AZB9_9MICO</name>
<dbReference type="EMBL" id="JBHSWJ010000002">
    <property type="protein sequence ID" value="MFC6715851.1"/>
    <property type="molecule type" value="Genomic_DNA"/>
</dbReference>
<comment type="caution">
    <text evidence="3">The sequence shown here is derived from an EMBL/GenBank/DDBJ whole genome shotgun (WGS) entry which is preliminary data.</text>
</comment>
<dbReference type="InterPro" id="IPR010819">
    <property type="entry name" value="AGE/CE"/>
</dbReference>
<dbReference type="PANTHER" id="PTHR15108">
    <property type="entry name" value="N-ACYLGLUCOSAMINE-2-EPIMERASE"/>
    <property type="match status" value="1"/>
</dbReference>
<keyword evidence="2" id="KW-0413">Isomerase</keyword>
<sequence length="407" mass="45189">MTAPWPELPTHREWLHEQARSLLIFGRRTPSADGGAYWLNDHGEPVPQNGIHTWITARTVHVYSLGHLMGVPGSRPIARAALAGLTGPLHDPEYGGWLASLGPGEPDGTKAAYAHAFVLLAATSAVAAGLEGAPALLDEAAETLLQRFWDDDHGLAVDEWDRTFSRCDPYRGINANMHLVEACLAAADVTGDRAWLERARRISQFVIAQARANQWRIPEHFDADWRPRLELNRDKPGDQFKPYGATVGHALEWSRLLLHLEAALGEPGDTDWFGAARHLFDRAVADGWAADGADGFVYTTDWSGKPVVRQRMHWVVAEALGAAVTLWHRTGDPAYADRYAQWWDYAHRYVLDHDHGSWHHELDEHNRPAATVWSGKPDLYHAFQATLLPLLPLTPSFATAIAQGRLA</sequence>
<keyword evidence="4" id="KW-1185">Reference proteome</keyword>
<dbReference type="RefSeq" id="WP_377825241.1">
    <property type="nucleotide sequence ID" value="NZ_JBHSWJ010000002.1"/>
</dbReference>
<dbReference type="Proteomes" id="UP001596356">
    <property type="component" value="Unassembled WGS sequence"/>
</dbReference>
<dbReference type="InterPro" id="IPR008928">
    <property type="entry name" value="6-hairpin_glycosidase_sf"/>
</dbReference>
<reference evidence="4" key="1">
    <citation type="journal article" date="2019" name="Int. J. Syst. Evol. Microbiol.">
        <title>The Global Catalogue of Microorganisms (GCM) 10K type strain sequencing project: providing services to taxonomists for standard genome sequencing and annotation.</title>
        <authorList>
            <consortium name="The Broad Institute Genomics Platform"/>
            <consortium name="The Broad Institute Genome Sequencing Center for Infectious Disease"/>
            <person name="Wu L."/>
            <person name="Ma J."/>
        </authorList>
    </citation>
    <scope>NUCLEOTIDE SEQUENCE [LARGE SCALE GENOMIC DNA]</scope>
    <source>
        <strain evidence="4">NBRC 106593</strain>
    </source>
</reference>
<dbReference type="InterPro" id="IPR012341">
    <property type="entry name" value="6hp_glycosidase-like_sf"/>
</dbReference>
<evidence type="ECO:0000313" key="3">
    <source>
        <dbReference type="EMBL" id="MFC6715851.1"/>
    </source>
</evidence>
<dbReference type="Pfam" id="PF07221">
    <property type="entry name" value="GlcNAc_2-epim"/>
    <property type="match status" value="1"/>
</dbReference>
<evidence type="ECO:0000256" key="2">
    <source>
        <dbReference type="ARBA" id="ARBA00023235"/>
    </source>
</evidence>
<evidence type="ECO:0000313" key="4">
    <source>
        <dbReference type="Proteomes" id="UP001596356"/>
    </source>
</evidence>
<organism evidence="3 4">
    <name type="scientific">Branchiibius cervicis</name>
    <dbReference type="NCBI Taxonomy" id="908252"/>
    <lineage>
        <taxon>Bacteria</taxon>
        <taxon>Bacillati</taxon>
        <taxon>Actinomycetota</taxon>
        <taxon>Actinomycetes</taxon>
        <taxon>Micrococcales</taxon>
        <taxon>Dermacoccaceae</taxon>
        <taxon>Branchiibius</taxon>
    </lineage>
</organism>
<dbReference type="SUPFAM" id="SSF48208">
    <property type="entry name" value="Six-hairpin glycosidases"/>
    <property type="match status" value="1"/>
</dbReference>
<protein>
    <submittedName>
        <fullName evidence="3">AGE family epimerase/isomerase</fullName>
    </submittedName>
</protein>
<gene>
    <name evidence="3" type="ORF">ACFQBT_19265</name>
</gene>
<evidence type="ECO:0000256" key="1">
    <source>
        <dbReference type="ARBA" id="ARBA00008558"/>
    </source>
</evidence>
<accession>A0ABW2AZB9</accession>
<comment type="similarity">
    <text evidence="1">Belongs to the N-acylglucosamine 2-epimerase family.</text>
</comment>
<dbReference type="Gene3D" id="1.50.10.10">
    <property type="match status" value="1"/>
</dbReference>